<name>A0A913WQK1_EXADI</name>
<dbReference type="OMA" id="RCPFGES"/>
<dbReference type="GO" id="GO:0005175">
    <property type="term" value="F:CD27 receptor binding"/>
    <property type="evidence" value="ECO:0007669"/>
    <property type="project" value="TreeGrafter"/>
</dbReference>
<feature type="region of interest" description="Disordered" evidence="1">
    <location>
        <begin position="21"/>
        <end position="54"/>
    </location>
</feature>
<protein>
    <submittedName>
        <fullName evidence="2">Uncharacterized protein</fullName>
    </submittedName>
</protein>
<dbReference type="PANTHER" id="PTHR14365:SF1">
    <property type="entry name" value="APOPTOSIS REGULATORY PROTEIN SIVA"/>
    <property type="match status" value="1"/>
</dbReference>
<dbReference type="EnsemblMetazoa" id="XM_021036936.2">
    <property type="protein sequence ID" value="XP_020892595.1"/>
    <property type="gene ID" value="LOC110231866"/>
</dbReference>
<keyword evidence="3" id="KW-1185">Reference proteome</keyword>
<dbReference type="Pfam" id="PF05458">
    <property type="entry name" value="Siva"/>
    <property type="match status" value="1"/>
</dbReference>
<organism evidence="2 3">
    <name type="scientific">Exaiptasia diaphana</name>
    <name type="common">Tropical sea anemone</name>
    <name type="synonym">Aiptasia pulchella</name>
    <dbReference type="NCBI Taxonomy" id="2652724"/>
    <lineage>
        <taxon>Eukaryota</taxon>
        <taxon>Metazoa</taxon>
        <taxon>Cnidaria</taxon>
        <taxon>Anthozoa</taxon>
        <taxon>Hexacorallia</taxon>
        <taxon>Actiniaria</taxon>
        <taxon>Aiptasiidae</taxon>
        <taxon>Exaiptasia</taxon>
    </lineage>
</organism>
<feature type="compositionally biased region" description="Polar residues" evidence="1">
    <location>
        <begin position="38"/>
        <end position="51"/>
    </location>
</feature>
<dbReference type="Proteomes" id="UP000887567">
    <property type="component" value="Unplaced"/>
</dbReference>
<dbReference type="RefSeq" id="XP_020892595.1">
    <property type="nucleotide sequence ID" value="XM_021036936.2"/>
</dbReference>
<accession>A0A913WQK1</accession>
<reference evidence="2" key="1">
    <citation type="submission" date="2022-11" db="UniProtKB">
        <authorList>
            <consortium name="EnsemblMetazoa"/>
        </authorList>
    </citation>
    <scope>IDENTIFICATION</scope>
</reference>
<proteinExistence type="predicted"/>
<evidence type="ECO:0000256" key="1">
    <source>
        <dbReference type="SAM" id="MobiDB-lite"/>
    </source>
</evidence>
<evidence type="ECO:0000313" key="3">
    <source>
        <dbReference type="Proteomes" id="UP000887567"/>
    </source>
</evidence>
<dbReference type="InterPro" id="IPR022773">
    <property type="entry name" value="Siva"/>
</dbReference>
<dbReference type="OrthoDB" id="60860at2759"/>
<dbReference type="KEGG" id="epa:110231866"/>
<dbReference type="AlphaFoldDB" id="A0A913WQK1"/>
<dbReference type="PANTHER" id="PTHR14365">
    <property type="entry name" value="APOPTOSIS REGULATORY PROTEIN SIVA"/>
    <property type="match status" value="1"/>
</dbReference>
<evidence type="ECO:0000313" key="2">
    <source>
        <dbReference type="EnsemblMetazoa" id="XP_020892595.1"/>
    </source>
</evidence>
<sequence>MMEVSSTLNVPRSPDTSLLLTKRRCPFGESPRGMKVSGSINSDDNTTNSRTGRGALSYENIENGGESAFQILMQSQQNQHPDESSSSPMTSSKCWLCEKHYETMPCAFCERAVCEMCVRQCTKCFGVFCSCCATVKYDSHEDRALCLGCNSEELKKKRVKAVPCHRVWKG</sequence>
<dbReference type="GeneID" id="110231866"/>
<dbReference type="GO" id="GO:0097191">
    <property type="term" value="P:extrinsic apoptotic signaling pathway"/>
    <property type="evidence" value="ECO:0007669"/>
    <property type="project" value="TreeGrafter"/>
</dbReference>